<accession>A0AAW6UID8</accession>
<dbReference type="Proteomes" id="UP001159001">
    <property type="component" value="Unassembled WGS sequence"/>
</dbReference>
<dbReference type="EMBL" id="JAOWIN010000006">
    <property type="protein sequence ID" value="MDI9093005.1"/>
    <property type="molecule type" value="Genomic_DNA"/>
</dbReference>
<sequence>MSSTFNKNQISLANIDSKNIFKEIDYSTILSVSKKPPTNTIYLEKTYQSVINNLDKNSTAICHLLAKIDKLKHKFKIEGSDEWSDLNQIESMLHEQDKNQEKNFEKLQELHSKHTNKQGYYTIPENSESILFNKSNLVNEYNADLFSFMIGLRHSKKGHFVSPSVISYQKKPIILKTIGADLNQINEGLKNSYDLSQQYLYKTVENMRIRSSHMQRILGLDVNIINLYITAKKNQNNIEQLLRELNSNSLMHFNSNNTVDDLMKHTTELNTQYTKIKDLHNVFDQVKSSEYLDEIHDIFKQHKDTQINYQESDYQNNKEFKLLTELNQSIKYLKNLKTNIKEKFKNHKHQFLICSNLTTISKKNIKKILMKS</sequence>
<comment type="caution">
    <text evidence="1">The sequence shown here is derived from an EMBL/GenBank/DDBJ whole genome shotgun (WGS) entry which is preliminary data.</text>
</comment>
<organism evidence="1 2">
    <name type="scientific">Providencia rettgeri</name>
    <dbReference type="NCBI Taxonomy" id="587"/>
    <lineage>
        <taxon>Bacteria</taxon>
        <taxon>Pseudomonadati</taxon>
        <taxon>Pseudomonadota</taxon>
        <taxon>Gammaproteobacteria</taxon>
        <taxon>Enterobacterales</taxon>
        <taxon>Morganellaceae</taxon>
        <taxon>Providencia</taxon>
    </lineage>
</organism>
<protein>
    <submittedName>
        <fullName evidence="1">Uncharacterized protein</fullName>
    </submittedName>
</protein>
<name>A0AAW6UID8_PRORE</name>
<gene>
    <name evidence="1" type="ORF">OGX73_10325</name>
</gene>
<evidence type="ECO:0000313" key="2">
    <source>
        <dbReference type="Proteomes" id="UP001159001"/>
    </source>
</evidence>
<dbReference type="AlphaFoldDB" id="A0AAW6UID8"/>
<reference evidence="1" key="1">
    <citation type="submission" date="2022-10" db="EMBL/GenBank/DDBJ databases">
        <title>Bacterial isolates recovered from the One Health project in Brazil.</title>
        <authorList>
            <person name="Valiatti T.B."/>
            <person name="Santos F."/>
            <person name="Cayo R."/>
            <person name="Gales A.C."/>
        </authorList>
    </citation>
    <scope>NUCLEOTIDE SEQUENCE</scope>
    <source>
        <strain evidence="1">PVR188</strain>
    </source>
</reference>
<proteinExistence type="predicted"/>
<evidence type="ECO:0000313" key="1">
    <source>
        <dbReference type="EMBL" id="MDI9093005.1"/>
    </source>
</evidence>
<dbReference type="RefSeq" id="WP_196732314.1">
    <property type="nucleotide sequence ID" value="NZ_JADSTA010000015.1"/>
</dbReference>